<dbReference type="AlphaFoldDB" id="H1HQI6"/>
<comment type="caution">
    <text evidence="1">The sequence shown here is derived from an EMBL/GenBank/DDBJ whole genome shotgun (WGS) entry which is preliminary data.</text>
</comment>
<gene>
    <name evidence="1" type="ORF">HMPREF9944_02435</name>
</gene>
<dbReference type="OrthoDB" id="1080528at2"/>
<accession>H1HQI6</accession>
<name>H1HQI6_9BACT</name>
<dbReference type="STRING" id="999422.HMPREF9944_02435"/>
<dbReference type="HOGENOM" id="CLU_661984_0_0_10"/>
<keyword evidence="2" id="KW-1185">Reference proteome</keyword>
<dbReference type="SUPFAM" id="SSF52266">
    <property type="entry name" value="SGNH hydrolase"/>
    <property type="match status" value="1"/>
</dbReference>
<reference evidence="1 2" key="1">
    <citation type="submission" date="2011-12" db="EMBL/GenBank/DDBJ databases">
        <title>The Genome Sequence of Prevotella maculosa OT 289.</title>
        <authorList>
            <consortium name="The Broad Institute Genome Sequencing Platform"/>
            <person name="Earl A."/>
            <person name="Ward D."/>
            <person name="Feldgarden M."/>
            <person name="Gevers D."/>
            <person name="Izard J."/>
            <person name="Blanton J.M."/>
            <person name="Mathney J."/>
            <person name="Tanner A.C."/>
            <person name="Dewhirst F.E."/>
            <person name="Young S.K."/>
            <person name="Zeng Q."/>
            <person name="Gargeya S."/>
            <person name="Fitzgerald M."/>
            <person name="Haas B."/>
            <person name="Abouelleil A."/>
            <person name="Alvarado L."/>
            <person name="Arachchi H.M."/>
            <person name="Berlin A."/>
            <person name="Chapman S.B."/>
            <person name="Gearin G."/>
            <person name="Goldberg J."/>
            <person name="Griggs A."/>
            <person name="Gujja S."/>
            <person name="Hansen M."/>
            <person name="Heiman D."/>
            <person name="Howarth C."/>
            <person name="Larimer J."/>
            <person name="Lui A."/>
            <person name="MacDonald P.J.P."/>
            <person name="McCowen C."/>
            <person name="Montmayeur A."/>
            <person name="Murphy C."/>
            <person name="Neiman D."/>
            <person name="Pearson M."/>
            <person name="Priest M."/>
            <person name="Roberts A."/>
            <person name="Saif S."/>
            <person name="Shea T."/>
            <person name="Sisk P."/>
            <person name="Stolte C."/>
            <person name="Sykes S."/>
            <person name="Wortman J."/>
            <person name="Nusbaum C."/>
            <person name="Birren B."/>
        </authorList>
    </citation>
    <scope>NUCLEOTIDE SEQUENCE [LARGE SCALE GENOMIC DNA]</scope>
    <source>
        <strain evidence="1 2">OT 289</strain>
    </source>
</reference>
<evidence type="ECO:0000313" key="2">
    <source>
        <dbReference type="Proteomes" id="UP000003167"/>
    </source>
</evidence>
<evidence type="ECO:0000313" key="1">
    <source>
        <dbReference type="EMBL" id="EHO66110.1"/>
    </source>
</evidence>
<protein>
    <submittedName>
        <fullName evidence="1">Uncharacterized protein</fullName>
    </submittedName>
</protein>
<dbReference type="Gene3D" id="3.40.50.1110">
    <property type="entry name" value="SGNH hydrolase"/>
    <property type="match status" value="1"/>
</dbReference>
<sequence>MNDKQKMKEINCKHKVVFLLLAFQLLSFMGNIGYAEMQASTKCTAKEGILYDRKLDDRKAIPELLLNDAGAYRKDGLAIVQKDSMVKLNIFYALAERVVRYRVSFSADATALFRSSLSDFGVYVDIPHQRVSMATNPATEMQVPFLQGNREYLIEIYHIYQQAKVRITDLQTKKHAELCATNDGTGGCGAGTLQKGFSVGMQWDHYCFGLVSGTSFLVKRITVCALKRKVKVLLYGDSITQPEGYFPTKTFPESWTQLVIGRLKGNAMSSGRGGGNISMLSEYIRNELPHIKTKYVMVTIGTNGGNTEENLTALIDYIRSQGAIPILNNIPCNESGTQVSNNAIIEKVRRKEGINGCRFDLPTSLAGDGKEVDKSLMFWEDYTGSYGWQIYHHPNERGGRRMFEQTLTDIPEIYR</sequence>
<dbReference type="GO" id="GO:0016788">
    <property type="term" value="F:hydrolase activity, acting on ester bonds"/>
    <property type="evidence" value="ECO:0007669"/>
    <property type="project" value="UniProtKB-ARBA"/>
</dbReference>
<dbReference type="CDD" id="cd00229">
    <property type="entry name" value="SGNH_hydrolase"/>
    <property type="match status" value="1"/>
</dbReference>
<dbReference type="Proteomes" id="UP000003167">
    <property type="component" value="Unassembled WGS sequence"/>
</dbReference>
<organism evidence="1 2">
    <name type="scientific">Segatella maculosa OT 289</name>
    <dbReference type="NCBI Taxonomy" id="999422"/>
    <lineage>
        <taxon>Bacteria</taxon>
        <taxon>Pseudomonadati</taxon>
        <taxon>Bacteroidota</taxon>
        <taxon>Bacteroidia</taxon>
        <taxon>Bacteroidales</taxon>
        <taxon>Prevotellaceae</taxon>
        <taxon>Segatella</taxon>
    </lineage>
</organism>
<dbReference type="RefSeq" id="WP_008566559.1">
    <property type="nucleotide sequence ID" value="NZ_JH594512.1"/>
</dbReference>
<dbReference type="PATRIC" id="fig|999422.3.peg.2548"/>
<dbReference type="EMBL" id="AGEK01000045">
    <property type="protein sequence ID" value="EHO66110.1"/>
    <property type="molecule type" value="Genomic_DNA"/>
</dbReference>
<dbReference type="InterPro" id="IPR036514">
    <property type="entry name" value="SGNH_hydro_sf"/>
</dbReference>
<proteinExistence type="predicted"/>